<accession>A0ABP8M907</accession>
<reference evidence="2" key="1">
    <citation type="journal article" date="2019" name="Int. J. Syst. Evol. Microbiol.">
        <title>The Global Catalogue of Microorganisms (GCM) 10K type strain sequencing project: providing services to taxonomists for standard genome sequencing and annotation.</title>
        <authorList>
            <consortium name="The Broad Institute Genomics Platform"/>
            <consortium name="The Broad Institute Genome Sequencing Center for Infectious Disease"/>
            <person name="Wu L."/>
            <person name="Ma J."/>
        </authorList>
    </citation>
    <scope>NUCLEOTIDE SEQUENCE [LARGE SCALE GENOMIC DNA]</scope>
    <source>
        <strain evidence="2">JCM 17759</strain>
    </source>
</reference>
<gene>
    <name evidence="1" type="ORF">GCM10023156_06850</name>
</gene>
<protein>
    <recommendedName>
        <fullName evidence="3">IrrE N-terminal-like domain-containing protein</fullName>
    </recommendedName>
</protein>
<evidence type="ECO:0000313" key="2">
    <source>
        <dbReference type="Proteomes" id="UP001500840"/>
    </source>
</evidence>
<comment type="caution">
    <text evidence="1">The sequence shown here is derived from an EMBL/GenBank/DDBJ whole genome shotgun (WGS) entry which is preliminary data.</text>
</comment>
<organism evidence="1 2">
    <name type="scientific">Novipirellula rosea</name>
    <dbReference type="NCBI Taxonomy" id="1031540"/>
    <lineage>
        <taxon>Bacteria</taxon>
        <taxon>Pseudomonadati</taxon>
        <taxon>Planctomycetota</taxon>
        <taxon>Planctomycetia</taxon>
        <taxon>Pirellulales</taxon>
        <taxon>Pirellulaceae</taxon>
        <taxon>Novipirellula</taxon>
    </lineage>
</organism>
<evidence type="ECO:0000313" key="1">
    <source>
        <dbReference type="EMBL" id="GAA4446223.1"/>
    </source>
</evidence>
<evidence type="ECO:0008006" key="3">
    <source>
        <dbReference type="Google" id="ProtNLM"/>
    </source>
</evidence>
<dbReference type="EMBL" id="BAABGA010000009">
    <property type="protein sequence ID" value="GAA4446223.1"/>
    <property type="molecule type" value="Genomic_DNA"/>
</dbReference>
<keyword evidence="2" id="KW-1185">Reference proteome</keyword>
<dbReference type="Proteomes" id="UP001500840">
    <property type="component" value="Unassembled WGS sequence"/>
</dbReference>
<sequence>MKNPIVDGDEAEEIDNAVSRVLSEFRGLEPPLDLDAVRARLNLDREYYSSRDPGHLRQVVHALKVGAKQVIANPMLVADAIKSFDLRALFFADQKKILIDRELPKLKHRWAEGHEIGHSLAWWHKDFLLGDSETELSPACHATIEAEANYACGQLLFLQNRFVEEAMDMPVSMATIKQLKTTFDNTWTSTLWRYVEDYRGPEPMVGIVCPHPRRLPEGFDRAKPCRYVVQSRQFREKFSNVSELALFELISSYVGGQRGGRLGGKEVLLTDDNGIAHSFDFETHSNTYEALTLATGQRPSVSRHFDVSASASMT</sequence>
<name>A0ABP8M907_9BACT</name>
<dbReference type="RefSeq" id="WP_345319409.1">
    <property type="nucleotide sequence ID" value="NZ_BAABGA010000009.1"/>
</dbReference>
<proteinExistence type="predicted"/>